<accession>B6K036</accession>
<dbReference type="OMA" id="QWIEATR"/>
<dbReference type="CDD" id="cd00170">
    <property type="entry name" value="SEC14"/>
    <property type="match status" value="1"/>
</dbReference>
<gene>
    <name evidence="4" type="primary">csr101</name>
    <name evidence="3" type="ORF">SJAG_01225</name>
</gene>
<dbReference type="PROSITE" id="PS50191">
    <property type="entry name" value="CRAL_TRIO"/>
    <property type="match status" value="1"/>
</dbReference>
<dbReference type="JaponicusDB" id="SJAG_01225">
    <property type="gene designation" value="csr101"/>
</dbReference>
<dbReference type="InterPro" id="IPR036273">
    <property type="entry name" value="CRAL/TRIO_N_dom_sf"/>
</dbReference>
<dbReference type="VEuPathDB" id="FungiDB:SJAG_01225"/>
<keyword evidence="5" id="KW-1185">Reference proteome</keyword>
<evidence type="ECO:0000259" key="2">
    <source>
        <dbReference type="PROSITE" id="PS50191"/>
    </source>
</evidence>
<dbReference type="GO" id="GO:0008526">
    <property type="term" value="F:phosphatidylinositol transfer activity"/>
    <property type="evidence" value="ECO:0000318"/>
    <property type="project" value="GO_Central"/>
</dbReference>
<feature type="domain" description="CRAL-TRIO" evidence="2">
    <location>
        <begin position="153"/>
        <end position="320"/>
    </location>
</feature>
<evidence type="ECO:0000313" key="4">
    <source>
        <dbReference type="JaponicusDB" id="SJAG_01225"/>
    </source>
</evidence>
<proteinExistence type="predicted"/>
<dbReference type="Gene3D" id="3.40.525.10">
    <property type="entry name" value="CRAL-TRIO lipid binding domain"/>
    <property type="match status" value="1"/>
</dbReference>
<dbReference type="GO" id="GO:0015914">
    <property type="term" value="P:phospholipid transport"/>
    <property type="evidence" value="ECO:0000318"/>
    <property type="project" value="GO_Central"/>
</dbReference>
<dbReference type="HOGENOM" id="CLU_016665_2_0_1"/>
<evidence type="ECO:0000313" key="5">
    <source>
        <dbReference type="Proteomes" id="UP000001744"/>
    </source>
</evidence>
<dbReference type="PANTHER" id="PTHR46590">
    <property type="entry name" value="PHOSPHATIDYLINOSITOL TRANSFER PROTEIN CSR1-RELATED"/>
    <property type="match status" value="1"/>
</dbReference>
<dbReference type="SUPFAM" id="SSF46938">
    <property type="entry name" value="CRAL/TRIO N-terminal domain"/>
    <property type="match status" value="1"/>
</dbReference>
<dbReference type="SMART" id="SM00516">
    <property type="entry name" value="SEC14"/>
    <property type="match status" value="1"/>
</dbReference>
<dbReference type="SUPFAM" id="SSF52087">
    <property type="entry name" value="CRAL/TRIO domain"/>
    <property type="match status" value="1"/>
</dbReference>
<evidence type="ECO:0000313" key="3">
    <source>
        <dbReference type="EMBL" id="EEB06186.1"/>
    </source>
</evidence>
<dbReference type="InterPro" id="IPR001251">
    <property type="entry name" value="CRAL-TRIO_dom"/>
</dbReference>
<dbReference type="InterPro" id="IPR052432">
    <property type="entry name" value="PITP/CRAL-TRIO"/>
</dbReference>
<feature type="compositionally biased region" description="Low complexity" evidence="1">
    <location>
        <begin position="49"/>
        <end position="60"/>
    </location>
</feature>
<dbReference type="AlphaFoldDB" id="B6K036"/>
<dbReference type="GeneID" id="7048375"/>
<dbReference type="InterPro" id="IPR036865">
    <property type="entry name" value="CRAL-TRIO_dom_sf"/>
</dbReference>
<protein>
    <submittedName>
        <fullName evidence="3">Sec14 cytosolic factor family protein</fullName>
    </submittedName>
</protein>
<dbReference type="OrthoDB" id="43460at2759"/>
<name>B6K036_SCHJY</name>
<organism evidence="3 5">
    <name type="scientific">Schizosaccharomyces japonicus (strain yFS275 / FY16936)</name>
    <name type="common">Fission yeast</name>
    <dbReference type="NCBI Taxonomy" id="402676"/>
    <lineage>
        <taxon>Eukaryota</taxon>
        <taxon>Fungi</taxon>
        <taxon>Dikarya</taxon>
        <taxon>Ascomycota</taxon>
        <taxon>Taphrinomycotina</taxon>
        <taxon>Schizosaccharomycetes</taxon>
        <taxon>Schizosaccharomycetales</taxon>
        <taxon>Schizosaccharomycetaceae</taxon>
        <taxon>Schizosaccharomyces</taxon>
    </lineage>
</organism>
<dbReference type="RefSeq" id="XP_002172479.1">
    <property type="nucleotide sequence ID" value="XM_002172443.1"/>
</dbReference>
<feature type="region of interest" description="Disordered" evidence="1">
    <location>
        <begin position="33"/>
        <end position="65"/>
    </location>
</feature>
<reference evidence="3 5" key="1">
    <citation type="journal article" date="2011" name="Science">
        <title>Comparative functional genomics of the fission yeasts.</title>
        <authorList>
            <person name="Rhind N."/>
            <person name="Chen Z."/>
            <person name="Yassour M."/>
            <person name="Thompson D.A."/>
            <person name="Haas B.J."/>
            <person name="Habib N."/>
            <person name="Wapinski I."/>
            <person name="Roy S."/>
            <person name="Lin M.F."/>
            <person name="Heiman D.I."/>
            <person name="Young S.K."/>
            <person name="Furuya K."/>
            <person name="Guo Y."/>
            <person name="Pidoux A."/>
            <person name="Chen H.M."/>
            <person name="Robbertse B."/>
            <person name="Goldberg J.M."/>
            <person name="Aoki K."/>
            <person name="Bayne E.H."/>
            <person name="Berlin A.M."/>
            <person name="Desjardins C.A."/>
            <person name="Dobbs E."/>
            <person name="Dukaj L."/>
            <person name="Fan L."/>
            <person name="FitzGerald M.G."/>
            <person name="French C."/>
            <person name="Gujja S."/>
            <person name="Hansen K."/>
            <person name="Keifenheim D."/>
            <person name="Levin J.Z."/>
            <person name="Mosher R.A."/>
            <person name="Mueller C.A."/>
            <person name="Pfiffner J."/>
            <person name="Priest M."/>
            <person name="Russ C."/>
            <person name="Smialowska A."/>
            <person name="Swoboda P."/>
            <person name="Sykes S.M."/>
            <person name="Vaughn M."/>
            <person name="Vengrova S."/>
            <person name="Yoder R."/>
            <person name="Zeng Q."/>
            <person name="Allshire R."/>
            <person name="Baulcombe D."/>
            <person name="Birren B.W."/>
            <person name="Brown W."/>
            <person name="Ekwall K."/>
            <person name="Kellis M."/>
            <person name="Leatherwood J."/>
            <person name="Levin H."/>
            <person name="Margalit H."/>
            <person name="Martienssen R."/>
            <person name="Nieduszynski C.A."/>
            <person name="Spatafora J.W."/>
            <person name="Friedman N."/>
            <person name="Dalgaard J.Z."/>
            <person name="Baumann P."/>
            <person name="Niki H."/>
            <person name="Regev A."/>
            <person name="Nusbaum C."/>
        </authorList>
    </citation>
    <scope>NUCLEOTIDE SEQUENCE [LARGE SCALE GENOMIC DNA]</scope>
    <source>
        <strain evidence="5">yFS275 / FY16936</strain>
    </source>
</reference>
<dbReference type="Proteomes" id="UP000001744">
    <property type="component" value="Unassembled WGS sequence"/>
</dbReference>
<dbReference type="EMBL" id="KE651168">
    <property type="protein sequence ID" value="EEB06186.1"/>
    <property type="molecule type" value="Genomic_DNA"/>
</dbReference>
<dbReference type="Pfam" id="PF00650">
    <property type="entry name" value="CRAL_TRIO"/>
    <property type="match status" value="1"/>
</dbReference>
<sequence length="418" mass="48152">MFFPRIWLRCRGSRTLAATALAGSFFFRRKTTSESSHKNSSGHHDETGSDTVTSTTTKDGAAVSGNEEFRSPLKKMIEETWVSIRKIPEYREAFKQLTKADAPDAVLTRFLIACKEEPSAAARMLLNTLKWRLQEDVEDIVQKGELHAFNSGDEQFLKQLRTGKCTCMGNDLCGRPICHVRVRLHHPKELTQHSLEQLTLWIMETLRLLVRPVYTPAELCTERKVNVVFDLTNFGISNMDYTFVKFLATCLDNYYPESLGCCIVHHSPWVFRSIWRIIKGLLNPQIAKKIIFTQNVKQLSEYISMDVIPEDIGGKNPHPYHYVEPDEHENDLLAPTNEERLLALKRNDELFTKWEELALQWSKLPDNDTENDNVRSACDAAGIEFAKDYWKLDRYTRARTVYDRLGLIKAPKFENDSD</sequence>
<feature type="compositionally biased region" description="Basic and acidic residues" evidence="1">
    <location>
        <begin position="33"/>
        <end position="47"/>
    </location>
</feature>
<dbReference type="eggNOG" id="KOG1470">
    <property type="taxonomic scope" value="Eukaryota"/>
</dbReference>
<dbReference type="STRING" id="402676.B6K036"/>
<evidence type="ECO:0000256" key="1">
    <source>
        <dbReference type="SAM" id="MobiDB-lite"/>
    </source>
</evidence>
<dbReference type="PANTHER" id="PTHR46590:SF5">
    <property type="entry name" value="CRAL-TRIO DOMAIN-CONTAINING PROTEIN C589.09, MITOCHONDRIAL"/>
    <property type="match status" value="1"/>
</dbReference>